<evidence type="ECO:0008006" key="4">
    <source>
        <dbReference type="Google" id="ProtNLM"/>
    </source>
</evidence>
<dbReference type="KEGG" id="tfa:BW733_16365"/>
<keyword evidence="3" id="KW-1185">Reference proteome</keyword>
<keyword evidence="1" id="KW-0812">Transmembrane</keyword>
<keyword evidence="1" id="KW-1133">Transmembrane helix</keyword>
<feature type="transmembrane region" description="Helical" evidence="1">
    <location>
        <begin position="112"/>
        <end position="133"/>
    </location>
</feature>
<feature type="transmembrane region" description="Helical" evidence="1">
    <location>
        <begin position="86"/>
        <end position="105"/>
    </location>
</feature>
<evidence type="ECO:0000313" key="2">
    <source>
        <dbReference type="EMBL" id="AQP52161.1"/>
    </source>
</evidence>
<feature type="transmembrane region" description="Helical" evidence="1">
    <location>
        <begin position="38"/>
        <end position="56"/>
    </location>
</feature>
<dbReference type="AlphaFoldDB" id="A0A1Q2D1K7"/>
<evidence type="ECO:0000256" key="1">
    <source>
        <dbReference type="SAM" id="Phobius"/>
    </source>
</evidence>
<protein>
    <recommendedName>
        <fullName evidence="4">DUF1097 domain-containing protein</fullName>
    </recommendedName>
</protein>
<dbReference type="InterPro" id="IPR009476">
    <property type="entry name" value="DUF1097"/>
</dbReference>
<name>A0A1Q2D1K7_9ACTN</name>
<sequence length="180" mass="19163">MTPRRFVPIAIFVALQSSVLQGIDQILRHAVPPADNLGFTWVAFLAWATYFLAGSTVRGGAKALIGVVIGILYSIGVLVLGDWLGAFGFLASPMAILLLIPLVMYLELGPDLVTLVPAVFVGAGTFFACMLYVPGATFAAIATTQVTYTLLGLTFGWMTVAFRTAHQNRAAMAPARESPK</sequence>
<dbReference type="Pfam" id="PF06496">
    <property type="entry name" value="DUF1097"/>
    <property type="match status" value="1"/>
</dbReference>
<organism evidence="2 3">
    <name type="scientific">Tessaracoccus flavescens</name>
    <dbReference type="NCBI Taxonomy" id="399497"/>
    <lineage>
        <taxon>Bacteria</taxon>
        <taxon>Bacillati</taxon>
        <taxon>Actinomycetota</taxon>
        <taxon>Actinomycetes</taxon>
        <taxon>Propionibacteriales</taxon>
        <taxon>Propionibacteriaceae</taxon>
        <taxon>Tessaracoccus</taxon>
    </lineage>
</organism>
<dbReference type="STRING" id="399497.BW733_16365"/>
<feature type="transmembrane region" description="Helical" evidence="1">
    <location>
        <begin position="139"/>
        <end position="162"/>
    </location>
</feature>
<feature type="transmembrane region" description="Helical" evidence="1">
    <location>
        <begin position="63"/>
        <end position="80"/>
    </location>
</feature>
<proteinExistence type="predicted"/>
<dbReference type="Proteomes" id="UP000188235">
    <property type="component" value="Chromosome"/>
</dbReference>
<accession>A0A1Q2D1K7</accession>
<evidence type="ECO:0000313" key="3">
    <source>
        <dbReference type="Proteomes" id="UP000188235"/>
    </source>
</evidence>
<dbReference type="EMBL" id="CP019607">
    <property type="protein sequence ID" value="AQP52161.1"/>
    <property type="molecule type" value="Genomic_DNA"/>
</dbReference>
<keyword evidence="1" id="KW-0472">Membrane</keyword>
<dbReference type="OrthoDB" id="8588554at2"/>
<gene>
    <name evidence="2" type="ORF">BW733_16365</name>
</gene>
<reference evidence="2 3" key="1">
    <citation type="journal article" date="2008" name="Int. J. Syst. Evol. Microbiol.">
        <title>Tessaracoccus flavescens sp. nov., isolated from marine sediment.</title>
        <authorList>
            <person name="Lee D.W."/>
            <person name="Lee S.D."/>
        </authorList>
    </citation>
    <scope>NUCLEOTIDE SEQUENCE [LARGE SCALE GENOMIC DNA]</scope>
    <source>
        <strain evidence="2 3">SST-39T</strain>
    </source>
</reference>